<accession>A0AAN7CBV7</accession>
<dbReference type="PANTHER" id="PTHR48250:SF3">
    <property type="entry name" value="CUTINASE 1-RELATED"/>
    <property type="match status" value="1"/>
</dbReference>
<keyword evidence="7 13" id="KW-0378">Hydrolase</keyword>
<evidence type="ECO:0000256" key="11">
    <source>
        <dbReference type="PIRSR" id="PIRSR611150-1"/>
    </source>
</evidence>
<keyword evidence="8" id="KW-0843">Virulence</keyword>
<keyword evidence="9 12" id="KW-1015">Disulfide bond</keyword>
<comment type="similarity">
    <text evidence="2 13">Belongs to the cutinase family.</text>
</comment>
<comment type="function">
    <text evidence="13">Catalyzes the hydrolysis of complex carboxylic polyesters found in the cell wall of plants. Degrades cutin, a macromolecule that forms the structure of the plant cuticle.</text>
</comment>
<dbReference type="EC" id="3.1.1.74" evidence="3 13"/>
<evidence type="ECO:0000256" key="9">
    <source>
        <dbReference type="ARBA" id="ARBA00023157"/>
    </source>
</evidence>
<evidence type="ECO:0000256" key="12">
    <source>
        <dbReference type="PIRSR" id="PIRSR611150-2"/>
    </source>
</evidence>
<evidence type="ECO:0000256" key="10">
    <source>
        <dbReference type="ARBA" id="ARBA00034045"/>
    </source>
</evidence>
<dbReference type="InterPro" id="IPR011150">
    <property type="entry name" value="Cutinase_monf"/>
</dbReference>
<evidence type="ECO:0000256" key="8">
    <source>
        <dbReference type="ARBA" id="ARBA00023026"/>
    </source>
</evidence>
<evidence type="ECO:0000256" key="1">
    <source>
        <dbReference type="ARBA" id="ARBA00004613"/>
    </source>
</evidence>
<dbReference type="Gene3D" id="3.40.50.1820">
    <property type="entry name" value="alpha/beta hydrolase"/>
    <property type="match status" value="1"/>
</dbReference>
<dbReference type="PANTHER" id="PTHR48250">
    <property type="entry name" value="CUTINASE 2-RELATED"/>
    <property type="match status" value="1"/>
</dbReference>
<keyword evidence="16" id="KW-1185">Reference proteome</keyword>
<dbReference type="SMART" id="SM01110">
    <property type="entry name" value="Cutinase"/>
    <property type="match status" value="1"/>
</dbReference>
<evidence type="ECO:0000256" key="13">
    <source>
        <dbReference type="RuleBase" id="RU361263"/>
    </source>
</evidence>
<evidence type="ECO:0000256" key="6">
    <source>
        <dbReference type="ARBA" id="ARBA00022729"/>
    </source>
</evidence>
<keyword evidence="6 14" id="KW-0732">Signal</keyword>
<dbReference type="PROSITE" id="PS00931">
    <property type="entry name" value="CUTINASE_2"/>
    <property type="match status" value="1"/>
</dbReference>
<comment type="subcellular location">
    <subcellularLocation>
        <location evidence="1 13">Secreted</location>
    </subcellularLocation>
</comment>
<evidence type="ECO:0000313" key="16">
    <source>
        <dbReference type="Proteomes" id="UP001303760"/>
    </source>
</evidence>
<dbReference type="GO" id="GO:0050525">
    <property type="term" value="F:cutinase activity"/>
    <property type="evidence" value="ECO:0007669"/>
    <property type="project" value="UniProtKB-UniRule"/>
</dbReference>
<dbReference type="InterPro" id="IPR029058">
    <property type="entry name" value="AB_hydrolase_fold"/>
</dbReference>
<reference evidence="15" key="1">
    <citation type="journal article" date="2023" name="Mol. Phylogenet. Evol.">
        <title>Genome-scale phylogeny and comparative genomics of the fungal order Sordariales.</title>
        <authorList>
            <person name="Hensen N."/>
            <person name="Bonometti L."/>
            <person name="Westerberg I."/>
            <person name="Brannstrom I.O."/>
            <person name="Guillou S."/>
            <person name="Cros-Aarteil S."/>
            <person name="Calhoun S."/>
            <person name="Haridas S."/>
            <person name="Kuo A."/>
            <person name="Mondo S."/>
            <person name="Pangilinan J."/>
            <person name="Riley R."/>
            <person name="LaButti K."/>
            <person name="Andreopoulos B."/>
            <person name="Lipzen A."/>
            <person name="Chen C."/>
            <person name="Yan M."/>
            <person name="Daum C."/>
            <person name="Ng V."/>
            <person name="Clum A."/>
            <person name="Steindorff A."/>
            <person name="Ohm R.A."/>
            <person name="Martin F."/>
            <person name="Silar P."/>
            <person name="Natvig D.O."/>
            <person name="Lalanne C."/>
            <person name="Gautier V."/>
            <person name="Ament-Velasquez S.L."/>
            <person name="Kruys A."/>
            <person name="Hutchinson M.I."/>
            <person name="Powell A.J."/>
            <person name="Barry K."/>
            <person name="Miller A.N."/>
            <person name="Grigoriev I.V."/>
            <person name="Debuchy R."/>
            <person name="Gladieux P."/>
            <person name="Hiltunen Thoren M."/>
            <person name="Johannesson H."/>
        </authorList>
    </citation>
    <scope>NUCLEOTIDE SEQUENCE</scope>
    <source>
        <strain evidence="15">CBS 532.94</strain>
    </source>
</reference>
<dbReference type="GO" id="GO:0016052">
    <property type="term" value="P:carbohydrate catabolic process"/>
    <property type="evidence" value="ECO:0007669"/>
    <property type="project" value="TreeGrafter"/>
</dbReference>
<evidence type="ECO:0000256" key="4">
    <source>
        <dbReference type="ARBA" id="ARBA00022487"/>
    </source>
</evidence>
<comment type="catalytic activity">
    <reaction evidence="10 13">
        <text>cutin + H2O = cutin monomers.</text>
        <dbReference type="EC" id="3.1.1.74"/>
    </reaction>
</comment>
<feature type="disulfide bond" evidence="12">
    <location>
        <begin position="50"/>
        <end position="128"/>
    </location>
</feature>
<feature type="active site" evidence="11">
    <location>
        <position position="194"/>
    </location>
</feature>
<evidence type="ECO:0000256" key="7">
    <source>
        <dbReference type="ARBA" id="ARBA00022801"/>
    </source>
</evidence>
<evidence type="ECO:0000256" key="5">
    <source>
        <dbReference type="ARBA" id="ARBA00022525"/>
    </source>
</evidence>
<feature type="active site" description="Proton donor/acceptor" evidence="11">
    <location>
        <position position="207"/>
    </location>
</feature>
<dbReference type="InterPro" id="IPR043579">
    <property type="entry name" value="CUTINASE_2"/>
</dbReference>
<dbReference type="Pfam" id="PF01083">
    <property type="entry name" value="Cutinase"/>
    <property type="match status" value="1"/>
</dbReference>
<dbReference type="PRINTS" id="PR00129">
    <property type="entry name" value="CUTINASE"/>
</dbReference>
<gene>
    <name evidence="15" type="ORF">C8A03DRAFT_44090</name>
</gene>
<name>A0AAN7CBV7_9PEZI</name>
<dbReference type="GO" id="GO:0005576">
    <property type="term" value="C:extracellular region"/>
    <property type="evidence" value="ECO:0007669"/>
    <property type="project" value="UniProtKB-SubCell"/>
</dbReference>
<evidence type="ECO:0000313" key="15">
    <source>
        <dbReference type="EMBL" id="KAK4238133.1"/>
    </source>
</evidence>
<organism evidence="15 16">
    <name type="scientific">Achaetomium macrosporum</name>
    <dbReference type="NCBI Taxonomy" id="79813"/>
    <lineage>
        <taxon>Eukaryota</taxon>
        <taxon>Fungi</taxon>
        <taxon>Dikarya</taxon>
        <taxon>Ascomycota</taxon>
        <taxon>Pezizomycotina</taxon>
        <taxon>Sordariomycetes</taxon>
        <taxon>Sordariomycetidae</taxon>
        <taxon>Sordariales</taxon>
        <taxon>Chaetomiaceae</taxon>
        <taxon>Achaetomium</taxon>
    </lineage>
</organism>
<proteinExistence type="inferred from homology"/>
<feature type="disulfide bond" evidence="12">
    <location>
        <begin position="190"/>
        <end position="197"/>
    </location>
</feature>
<protein>
    <recommendedName>
        <fullName evidence="3 13">Cutinase</fullName>
        <ecNumber evidence="3 13">3.1.1.74</ecNumber>
    </recommendedName>
</protein>
<feature type="signal peptide" evidence="14">
    <location>
        <begin position="1"/>
        <end position="15"/>
    </location>
</feature>
<dbReference type="PROSITE" id="PS00155">
    <property type="entry name" value="CUTINASE_1"/>
    <property type="match status" value="1"/>
</dbReference>
<reference evidence="15" key="2">
    <citation type="submission" date="2023-05" db="EMBL/GenBank/DDBJ databases">
        <authorList>
            <consortium name="Lawrence Berkeley National Laboratory"/>
            <person name="Steindorff A."/>
            <person name="Hensen N."/>
            <person name="Bonometti L."/>
            <person name="Westerberg I."/>
            <person name="Brannstrom I.O."/>
            <person name="Guillou S."/>
            <person name="Cros-Aarteil S."/>
            <person name="Calhoun S."/>
            <person name="Haridas S."/>
            <person name="Kuo A."/>
            <person name="Mondo S."/>
            <person name="Pangilinan J."/>
            <person name="Riley R."/>
            <person name="Labutti K."/>
            <person name="Andreopoulos B."/>
            <person name="Lipzen A."/>
            <person name="Chen C."/>
            <person name="Yanf M."/>
            <person name="Daum C."/>
            <person name="Ng V."/>
            <person name="Clum A."/>
            <person name="Ohm R."/>
            <person name="Martin F."/>
            <person name="Silar P."/>
            <person name="Natvig D."/>
            <person name="Lalanne C."/>
            <person name="Gautier V."/>
            <person name="Ament-Velasquez S.L."/>
            <person name="Kruys A."/>
            <person name="Hutchinson M.I."/>
            <person name="Powell A.J."/>
            <person name="Barry K."/>
            <person name="Miller A.N."/>
            <person name="Grigoriev I.V."/>
            <person name="Debuchy R."/>
            <person name="Gladieux P."/>
            <person name="Thoren M.H."/>
            <person name="Johannesson H."/>
        </authorList>
    </citation>
    <scope>NUCLEOTIDE SEQUENCE</scope>
    <source>
        <strain evidence="15">CBS 532.94</strain>
    </source>
</reference>
<dbReference type="Proteomes" id="UP001303760">
    <property type="component" value="Unassembled WGS sequence"/>
</dbReference>
<sequence length="229" mass="23701">MKLLQLLAAAGLAVALPTAPVEVETLAEIEARQLLASTRNDLENGDSSNCPRVILIFARGSTETGNMGSLVGPPLASALESEYRNDIWVQGVGGPYGATLGDNFLPGGTSQAAIGEATRLFTMANTKCPNASVVAGGYSQGAAVMSGSVSKLSTTIQNQVKGVVLFGYTQNQQNDGQIPNFPADKTKVFCNVGDAVCNGTLLILPAHLLYTDAASTDAPQWLISKIGSA</sequence>
<dbReference type="SUPFAM" id="SSF53474">
    <property type="entry name" value="alpha/beta-Hydrolases"/>
    <property type="match status" value="1"/>
</dbReference>
<keyword evidence="4 13" id="KW-0719">Serine esterase</keyword>
<feature type="chain" id="PRO_5042964341" description="Cutinase" evidence="14">
    <location>
        <begin position="16"/>
        <end position="229"/>
    </location>
</feature>
<dbReference type="FunFam" id="3.40.50.1820:FF:000235">
    <property type="entry name" value="Cutinase 1"/>
    <property type="match status" value="1"/>
</dbReference>
<keyword evidence="5 13" id="KW-0964">Secreted</keyword>
<evidence type="ECO:0000256" key="3">
    <source>
        <dbReference type="ARBA" id="ARBA00013095"/>
    </source>
</evidence>
<dbReference type="InterPro" id="IPR000675">
    <property type="entry name" value="Cutinase/axe"/>
</dbReference>
<evidence type="ECO:0000256" key="14">
    <source>
        <dbReference type="SAM" id="SignalP"/>
    </source>
</evidence>
<dbReference type="EMBL" id="MU860108">
    <property type="protein sequence ID" value="KAK4238133.1"/>
    <property type="molecule type" value="Genomic_DNA"/>
</dbReference>
<feature type="active site" description="Nucleophile" evidence="11">
    <location>
        <position position="139"/>
    </location>
</feature>
<dbReference type="InterPro" id="IPR043580">
    <property type="entry name" value="CUTINASE_1"/>
</dbReference>
<evidence type="ECO:0000256" key="2">
    <source>
        <dbReference type="ARBA" id="ARBA00007534"/>
    </source>
</evidence>
<dbReference type="AlphaFoldDB" id="A0AAN7CBV7"/>
<comment type="caution">
    <text evidence="15">The sequence shown here is derived from an EMBL/GenBank/DDBJ whole genome shotgun (WGS) entry which is preliminary data.</text>
</comment>